<dbReference type="Proteomes" id="UP001419084">
    <property type="component" value="Unassembled WGS sequence"/>
</dbReference>
<evidence type="ECO:0008006" key="3">
    <source>
        <dbReference type="Google" id="ProtNLM"/>
    </source>
</evidence>
<keyword evidence="2" id="KW-1185">Reference proteome</keyword>
<protein>
    <recommendedName>
        <fullName evidence="3">Nucleotidyltransferase-like protein</fullName>
    </recommendedName>
</protein>
<organism evidence="1 2">
    <name type="scientific">Lacrimispora amygdalina</name>
    <dbReference type="NCBI Taxonomy" id="253257"/>
    <lineage>
        <taxon>Bacteria</taxon>
        <taxon>Bacillati</taxon>
        <taxon>Bacillota</taxon>
        <taxon>Clostridia</taxon>
        <taxon>Lachnospirales</taxon>
        <taxon>Lachnospiraceae</taxon>
        <taxon>Lacrimispora</taxon>
    </lineage>
</organism>
<sequence>MIKGYEERYLIILLSAVMNQRPSPEPIRSLDWEKMYRLADYHGVAHAVHYGILGLDQEIPQSVRQQFFEKYLESVHRVDRLQKSEMQIFSLLEREKINCFYLSFSDIVSSYPIEEMCCRESIEIGTSKKYIRIVGEILRKLDFENRKTDEMGKLYYRIPGIRVLNFTHTLFLSPSMRKYFKSFLKTTIHQYGSKYVKDLPLDDRYLFIMCRLTDSYARGNISLSQILDFWVFYKRYGESFNWPYIYNKLKKLKIAEFAERLEHLILRWFGTGAIIENVEIYEAMESYILSKGTDGREVSSKLLPLIKTVADCYARNRRLEDLRKIVTWLFPDRRYMETIYPFLEKTGILLPIFWGIRLLRYISIYCTKFLRKNVQPQIKNVLNRIVKKIPFLKNRIKIENVEEKSNKTAEIPK</sequence>
<accession>A0ABQ5M2K4</accession>
<gene>
    <name evidence="1" type="ORF">LAD12857_10590</name>
</gene>
<dbReference type="Pfam" id="PF14907">
    <property type="entry name" value="NTP_transf_5"/>
    <property type="match status" value="1"/>
</dbReference>
<evidence type="ECO:0000313" key="2">
    <source>
        <dbReference type="Proteomes" id="UP001419084"/>
    </source>
</evidence>
<dbReference type="RefSeq" id="WP_346064769.1">
    <property type="nucleotide sequence ID" value="NZ_BRPJ01000019.1"/>
</dbReference>
<name>A0ABQ5M2K4_9FIRM</name>
<proteinExistence type="predicted"/>
<reference evidence="1 2" key="1">
    <citation type="journal article" date="2024" name="Int. J. Syst. Evol. Microbiol.">
        <title>Lacrimispora brassicae sp. nov. isolated from fermented cabbage, and proposal of Clostridium indicum Gundawar et al. 2019 and Clostridium methoxybenzovorans Mechichi et al. 1999 as heterotypic synonyms of Lacrimispora amygdalina (Parshina et al. 2003) Haas and Blanchard 2020 and Lacrimispora indolis (McClung and McCoy 1957) Haas and Blanchard 2020, respectively.</title>
        <authorList>
            <person name="Kobayashi H."/>
            <person name="Tanizawa Y."/>
            <person name="Sakamoto M."/>
            <person name="Ohkuma M."/>
            <person name="Tohno M."/>
        </authorList>
    </citation>
    <scope>NUCLEOTIDE SEQUENCE [LARGE SCALE GENOMIC DNA]</scope>
    <source>
        <strain evidence="1 2">DSM 12857</strain>
    </source>
</reference>
<dbReference type="InterPro" id="IPR039498">
    <property type="entry name" value="NTP_transf_5"/>
</dbReference>
<evidence type="ECO:0000313" key="1">
    <source>
        <dbReference type="EMBL" id="GLB29136.1"/>
    </source>
</evidence>
<comment type="caution">
    <text evidence="1">The sequence shown here is derived from an EMBL/GenBank/DDBJ whole genome shotgun (WGS) entry which is preliminary data.</text>
</comment>
<dbReference type="EMBL" id="BRPJ01000019">
    <property type="protein sequence ID" value="GLB29136.1"/>
    <property type="molecule type" value="Genomic_DNA"/>
</dbReference>